<dbReference type="GO" id="GO:0000155">
    <property type="term" value="F:phosphorelay sensor kinase activity"/>
    <property type="evidence" value="ECO:0007669"/>
    <property type="project" value="InterPro"/>
</dbReference>
<organism evidence="6">
    <name type="scientific">bioreactor metagenome</name>
    <dbReference type="NCBI Taxonomy" id="1076179"/>
    <lineage>
        <taxon>unclassified sequences</taxon>
        <taxon>metagenomes</taxon>
        <taxon>ecological metagenomes</taxon>
    </lineage>
</organism>
<dbReference type="GO" id="GO:0006355">
    <property type="term" value="P:regulation of DNA-templated transcription"/>
    <property type="evidence" value="ECO:0007669"/>
    <property type="project" value="InterPro"/>
</dbReference>
<dbReference type="AlphaFoldDB" id="A0A644VTV6"/>
<reference evidence="6" key="1">
    <citation type="submission" date="2019-08" db="EMBL/GenBank/DDBJ databases">
        <authorList>
            <person name="Kucharzyk K."/>
            <person name="Murdoch R.W."/>
            <person name="Higgins S."/>
            <person name="Loffler F."/>
        </authorList>
    </citation>
    <scope>NUCLEOTIDE SEQUENCE</scope>
</reference>
<dbReference type="InterPro" id="IPR035965">
    <property type="entry name" value="PAS-like_dom_sf"/>
</dbReference>
<dbReference type="SMART" id="SM00387">
    <property type="entry name" value="HATPase_c"/>
    <property type="match status" value="1"/>
</dbReference>
<dbReference type="Pfam" id="PF00497">
    <property type="entry name" value="SBP_bac_3"/>
    <property type="match status" value="1"/>
</dbReference>
<comment type="caution">
    <text evidence="6">The sequence shown here is derived from an EMBL/GenBank/DDBJ whole genome shotgun (WGS) entry which is preliminary data.</text>
</comment>
<gene>
    <name evidence="6" type="ORF">SDC9_40862</name>
</gene>
<name>A0A644VTV6_9ZZZZ</name>
<evidence type="ECO:0000259" key="5">
    <source>
        <dbReference type="PROSITE" id="PS50112"/>
    </source>
</evidence>
<dbReference type="PRINTS" id="PR00344">
    <property type="entry name" value="BCTRLSENSOR"/>
</dbReference>
<feature type="domain" description="PAS" evidence="5">
    <location>
        <begin position="332"/>
        <end position="374"/>
    </location>
</feature>
<dbReference type="Pfam" id="PF02518">
    <property type="entry name" value="HATPase_c"/>
    <property type="match status" value="1"/>
</dbReference>
<dbReference type="InterPro" id="IPR003594">
    <property type="entry name" value="HATPase_dom"/>
</dbReference>
<sequence>MISGSRLSFLLFCCSVLLFLFPERGTGGSPRIVGSETGRTYHVFCLDSGAPYIFRDSAGELAGMYVDILSSLGEREGLKLSLSSGDGREARRNVHLGKIDAVAGCLYPTLPDSEIFGYLPVKNLDPQNRNLSVELDLLTHRLSGKELLSYVFTLPFLREPATFFFPGREAGGTDTLRGKTVLVAAESQEERHLSGGSLPVSLLREESPRTVLAALAAGRGHGAFLGAYQGIKISREMGREQDISPLRPFPYLVAKGIAVLKGQSALALQFFRGLDTMERAGEIDRIRDRWISEFEPSVFSMRQIWNWAGAGALLLCAFLAWNMMLKRKVTIIVKEREKILDFIRDGILAVDRDGKITMINRAARTLLGLSHESVGKEADLCIPGLSAGMILAGGRPVYDHQQNLNGALLSCSKVPVIQAGRTVGAIITMRDMSELQAMAEEITGVRTYVESLRVQGHEFMNKLQAISGLIQLRRYDRAIEFIASETDSRHSATAFMTERIKNAAVCGVLMGKAGRCRELGIQFCLDPESFCCDRGGEINDRSLVIIVGNLLQNAIEALEEKGIAPGASVDFSIFDESGHILISVCDNAGTLTDEGASRLFEKGFTTKKKAELSGFGLYNIKTIVDALGGTITADYETGNFTEFTVSLPVSSSADPCLKEVF</sequence>
<dbReference type="Gene3D" id="1.10.287.130">
    <property type="match status" value="1"/>
</dbReference>
<evidence type="ECO:0000259" key="4">
    <source>
        <dbReference type="PROSITE" id="PS50109"/>
    </source>
</evidence>
<keyword evidence="1" id="KW-0597">Phosphoprotein</keyword>
<dbReference type="SUPFAM" id="SSF55785">
    <property type="entry name" value="PYP-like sensor domain (PAS domain)"/>
    <property type="match status" value="1"/>
</dbReference>
<dbReference type="InterPro" id="IPR039506">
    <property type="entry name" value="SPOB_a"/>
</dbReference>
<dbReference type="InterPro" id="IPR000014">
    <property type="entry name" value="PAS"/>
</dbReference>
<dbReference type="PROSITE" id="PS50109">
    <property type="entry name" value="HIS_KIN"/>
    <property type="match status" value="1"/>
</dbReference>
<dbReference type="Pfam" id="PF14689">
    <property type="entry name" value="SPOB_a"/>
    <property type="match status" value="1"/>
</dbReference>
<dbReference type="Gene3D" id="3.40.190.10">
    <property type="entry name" value="Periplasmic binding protein-like II"/>
    <property type="match status" value="3"/>
</dbReference>
<feature type="domain" description="Histidine kinase" evidence="4">
    <location>
        <begin position="543"/>
        <end position="651"/>
    </location>
</feature>
<dbReference type="InterPro" id="IPR004358">
    <property type="entry name" value="Sig_transdc_His_kin-like_C"/>
</dbReference>
<evidence type="ECO:0000313" key="6">
    <source>
        <dbReference type="EMBL" id="MPL94707.1"/>
    </source>
</evidence>
<dbReference type="InterPro" id="IPR001638">
    <property type="entry name" value="Solute-binding_3/MltF_N"/>
</dbReference>
<evidence type="ECO:0000256" key="1">
    <source>
        <dbReference type="ARBA" id="ARBA00022553"/>
    </source>
</evidence>
<dbReference type="Gene3D" id="3.30.565.10">
    <property type="entry name" value="Histidine kinase-like ATPase, C-terminal domain"/>
    <property type="match status" value="1"/>
</dbReference>
<dbReference type="CDD" id="cd00130">
    <property type="entry name" value="PAS"/>
    <property type="match status" value="1"/>
</dbReference>
<evidence type="ECO:0000256" key="2">
    <source>
        <dbReference type="ARBA" id="ARBA00022679"/>
    </source>
</evidence>
<dbReference type="PANTHER" id="PTHR43547">
    <property type="entry name" value="TWO-COMPONENT HISTIDINE KINASE"/>
    <property type="match status" value="1"/>
</dbReference>
<dbReference type="Gene3D" id="3.30.450.20">
    <property type="entry name" value="PAS domain"/>
    <property type="match status" value="1"/>
</dbReference>
<keyword evidence="2" id="KW-0808">Transferase</keyword>
<dbReference type="Pfam" id="PF13188">
    <property type="entry name" value="PAS_8"/>
    <property type="match status" value="1"/>
</dbReference>
<dbReference type="InterPro" id="IPR016120">
    <property type="entry name" value="Sig_transdc_His_kin_SpoOB"/>
</dbReference>
<proteinExistence type="predicted"/>
<keyword evidence="3" id="KW-0418">Kinase</keyword>
<dbReference type="InterPro" id="IPR036890">
    <property type="entry name" value="HATPase_C_sf"/>
</dbReference>
<dbReference type="SUPFAM" id="SSF55874">
    <property type="entry name" value="ATPase domain of HSP90 chaperone/DNA topoisomerase II/histidine kinase"/>
    <property type="match status" value="1"/>
</dbReference>
<dbReference type="SUPFAM" id="SSF55890">
    <property type="entry name" value="Sporulation response regulatory protein Spo0B"/>
    <property type="match status" value="1"/>
</dbReference>
<accession>A0A644VTV6</accession>
<dbReference type="PROSITE" id="PS50112">
    <property type="entry name" value="PAS"/>
    <property type="match status" value="1"/>
</dbReference>
<dbReference type="PANTHER" id="PTHR43547:SF10">
    <property type="entry name" value="SENSOR HISTIDINE KINASE DCUS"/>
    <property type="match status" value="1"/>
</dbReference>
<dbReference type="EMBL" id="VSSQ01000438">
    <property type="protein sequence ID" value="MPL94707.1"/>
    <property type="molecule type" value="Genomic_DNA"/>
</dbReference>
<protein>
    <submittedName>
        <fullName evidence="6">Uncharacterized protein</fullName>
    </submittedName>
</protein>
<evidence type="ECO:0000256" key="3">
    <source>
        <dbReference type="ARBA" id="ARBA00022777"/>
    </source>
</evidence>
<dbReference type="InterPro" id="IPR005467">
    <property type="entry name" value="His_kinase_dom"/>
</dbReference>
<dbReference type="SUPFAM" id="SSF53850">
    <property type="entry name" value="Periplasmic binding protein-like II"/>
    <property type="match status" value="1"/>
</dbReference>